<proteinExistence type="predicted"/>
<feature type="non-terminal residue" evidence="22">
    <location>
        <position position="1"/>
    </location>
</feature>
<evidence type="ECO:0000256" key="14">
    <source>
        <dbReference type="ARBA" id="ARBA00037916"/>
    </source>
</evidence>
<dbReference type="InterPro" id="IPR001129">
    <property type="entry name" value="Membr-assoc_MAPEG"/>
</dbReference>
<feature type="transmembrane region" description="Helical" evidence="21">
    <location>
        <begin position="127"/>
        <end position="146"/>
    </location>
</feature>
<protein>
    <recommendedName>
        <fullName evidence="18">Glutathione S-transferase 3, mitochondrial</fullName>
        <ecNumber evidence="15">4.4.1.20</ecNumber>
    </recommendedName>
    <alternativeName>
        <fullName evidence="19">Glutathione peroxidase MGST3</fullName>
    </alternativeName>
    <alternativeName>
        <fullName evidence="20">LTC4 synthase MGST3</fullName>
    </alternativeName>
</protein>
<evidence type="ECO:0000256" key="15">
    <source>
        <dbReference type="ARBA" id="ARBA00039056"/>
    </source>
</evidence>
<feature type="transmembrane region" description="Helical" evidence="21">
    <location>
        <begin position="13"/>
        <end position="32"/>
    </location>
</feature>
<comment type="caution">
    <text evidence="22">The sequence shown here is derived from an EMBL/GenBank/DDBJ whole genome shotgun (WGS) entry which is preliminary data.</text>
</comment>
<dbReference type="EMBL" id="AUSU01000339">
    <property type="protein sequence ID" value="EPS73711.1"/>
    <property type="molecule type" value="Genomic_DNA"/>
</dbReference>
<dbReference type="GO" id="GO:0006691">
    <property type="term" value="P:leukotriene metabolic process"/>
    <property type="evidence" value="ECO:0007669"/>
    <property type="project" value="UniProtKB-ARBA"/>
</dbReference>
<evidence type="ECO:0000313" key="22">
    <source>
        <dbReference type="EMBL" id="EPS73711.1"/>
    </source>
</evidence>
<evidence type="ECO:0000256" key="1">
    <source>
        <dbReference type="ARBA" id="ARBA00004374"/>
    </source>
</evidence>
<keyword evidence="4" id="KW-1000">Mitochondrion outer membrane</keyword>
<keyword evidence="12" id="KW-0449">Lipoprotein</keyword>
<feature type="transmembrane region" description="Helical" evidence="21">
    <location>
        <begin position="97"/>
        <end position="115"/>
    </location>
</feature>
<keyword evidence="8" id="KW-0496">Mitochondrion</keyword>
<evidence type="ECO:0000256" key="10">
    <source>
        <dbReference type="ARBA" id="ARBA00023139"/>
    </source>
</evidence>
<dbReference type="GO" id="GO:0006629">
    <property type="term" value="P:lipid metabolic process"/>
    <property type="evidence" value="ECO:0007669"/>
    <property type="project" value="UniProtKB-KW"/>
</dbReference>
<dbReference type="FunFam" id="1.20.120.550:FF:000004">
    <property type="entry name" value="Microsomal glutathione S-transferase 3"/>
    <property type="match status" value="1"/>
</dbReference>
<sequence>STMAGLVTLPGEYGYVILVLVFYSFINFWMLLRVGQARRKYKVFYPALYANESENKDAKLFNCIQRGHQNSVEFMPLFFMLMIVGGLKHPLTSASFGVVYCIARIFYFTGYSTGIPEKRATIGKYNYLGLLGLMICSISGAVRMIIA</sequence>
<dbReference type="PANTHER" id="PTHR10250">
    <property type="entry name" value="MICROSOMAL GLUTATHIONE S-TRANSFERASE"/>
    <property type="match status" value="1"/>
</dbReference>
<evidence type="ECO:0000256" key="11">
    <source>
        <dbReference type="ARBA" id="ARBA00023239"/>
    </source>
</evidence>
<dbReference type="Proteomes" id="UP000015453">
    <property type="component" value="Unassembled WGS sequence"/>
</dbReference>
<name>S8D8C0_9LAMI</name>
<evidence type="ECO:0000256" key="5">
    <source>
        <dbReference type="ARBA" id="ARBA00022989"/>
    </source>
</evidence>
<dbReference type="PANTHER" id="PTHR10250:SF22">
    <property type="entry name" value="MICROSOMAL GLUTATHIONE S-TRANSFERASE"/>
    <property type="match status" value="1"/>
</dbReference>
<dbReference type="AlphaFoldDB" id="S8D8C0"/>
<feature type="transmembrane region" description="Helical" evidence="21">
    <location>
        <begin position="74"/>
        <end position="91"/>
    </location>
</feature>
<dbReference type="SUPFAM" id="SSF161084">
    <property type="entry name" value="MAPEG domain-like"/>
    <property type="match status" value="1"/>
</dbReference>
<evidence type="ECO:0000256" key="4">
    <source>
        <dbReference type="ARBA" id="ARBA00022787"/>
    </source>
</evidence>
<reference evidence="22 23" key="1">
    <citation type="journal article" date="2013" name="BMC Genomics">
        <title>The miniature genome of a carnivorous plant Genlisea aurea contains a low number of genes and short non-coding sequences.</title>
        <authorList>
            <person name="Leushkin E.V."/>
            <person name="Sutormin R.A."/>
            <person name="Nabieva E.R."/>
            <person name="Penin A.A."/>
            <person name="Kondrashov A.S."/>
            <person name="Logacheva M.D."/>
        </authorList>
    </citation>
    <scope>NUCLEOTIDE SEQUENCE [LARGE SCALE GENOMIC DNA]</scope>
</reference>
<evidence type="ECO:0000256" key="18">
    <source>
        <dbReference type="ARBA" id="ARBA00069748"/>
    </source>
</evidence>
<evidence type="ECO:0000256" key="13">
    <source>
        <dbReference type="ARBA" id="ARBA00037884"/>
    </source>
</evidence>
<dbReference type="GO" id="GO:0004364">
    <property type="term" value="F:glutathione transferase activity"/>
    <property type="evidence" value="ECO:0007669"/>
    <property type="project" value="TreeGrafter"/>
</dbReference>
<evidence type="ECO:0000256" key="6">
    <source>
        <dbReference type="ARBA" id="ARBA00023002"/>
    </source>
</evidence>
<dbReference type="Gene3D" id="1.20.120.550">
    <property type="entry name" value="Membrane associated eicosanoid/glutathione metabolism-like domain"/>
    <property type="match status" value="1"/>
</dbReference>
<keyword evidence="6" id="KW-0560">Oxidoreductase</keyword>
<dbReference type="Pfam" id="PF01124">
    <property type="entry name" value="MAPEG"/>
    <property type="match status" value="1"/>
</dbReference>
<evidence type="ECO:0000256" key="16">
    <source>
        <dbReference type="ARBA" id="ARBA00049298"/>
    </source>
</evidence>
<comment type="catalytic activity">
    <reaction evidence="17">
        <text>15-deoxy-Delta(12,14)-prostaglandin J2 + glutathione = 15-deoxy-Delta(12,14)-prostaglandin J2-S-(R)-glutathione</text>
        <dbReference type="Rhea" id="RHEA:75963"/>
        <dbReference type="ChEBI" id="CHEBI:57925"/>
        <dbReference type="ChEBI" id="CHEBI:85236"/>
        <dbReference type="ChEBI" id="CHEBI:194498"/>
    </reaction>
    <physiologicalReaction direction="left-to-right" evidence="17">
        <dbReference type="Rhea" id="RHEA:75964"/>
    </physiologicalReaction>
</comment>
<evidence type="ECO:0000256" key="8">
    <source>
        <dbReference type="ARBA" id="ARBA00023128"/>
    </source>
</evidence>
<keyword evidence="3 21" id="KW-0812">Transmembrane</keyword>
<evidence type="ECO:0000256" key="21">
    <source>
        <dbReference type="SAM" id="Phobius"/>
    </source>
</evidence>
<keyword evidence="23" id="KW-1185">Reference proteome</keyword>
<feature type="non-terminal residue" evidence="22">
    <location>
        <position position="147"/>
    </location>
</feature>
<comment type="pathway">
    <text evidence="13">Lipid metabolism; leukotriene C4 biosynthesis.</text>
</comment>
<evidence type="ECO:0000256" key="2">
    <source>
        <dbReference type="ARBA" id="ARBA00022679"/>
    </source>
</evidence>
<evidence type="ECO:0000256" key="17">
    <source>
        <dbReference type="ARBA" id="ARBA00051411"/>
    </source>
</evidence>
<keyword evidence="5 21" id="KW-1133">Transmembrane helix</keyword>
<dbReference type="OrthoDB" id="410651at2759"/>
<keyword evidence="2" id="KW-0808">Transferase</keyword>
<dbReference type="GO" id="GO:0005741">
    <property type="term" value="C:mitochondrial outer membrane"/>
    <property type="evidence" value="ECO:0007669"/>
    <property type="project" value="UniProtKB-SubCell"/>
</dbReference>
<comment type="catalytic activity">
    <reaction evidence="16">
        <text>leukotriene C4 = leukotriene A4 + glutathione</text>
        <dbReference type="Rhea" id="RHEA:17617"/>
        <dbReference type="ChEBI" id="CHEBI:57463"/>
        <dbReference type="ChEBI" id="CHEBI:57925"/>
        <dbReference type="ChEBI" id="CHEBI:57973"/>
        <dbReference type="EC" id="4.4.1.20"/>
    </reaction>
    <physiologicalReaction direction="right-to-left" evidence="16">
        <dbReference type="Rhea" id="RHEA:17619"/>
    </physiologicalReaction>
</comment>
<evidence type="ECO:0000256" key="9">
    <source>
        <dbReference type="ARBA" id="ARBA00023136"/>
    </source>
</evidence>
<evidence type="ECO:0000256" key="7">
    <source>
        <dbReference type="ARBA" id="ARBA00023098"/>
    </source>
</evidence>
<keyword evidence="9 21" id="KW-0472">Membrane</keyword>
<dbReference type="InterPro" id="IPR050997">
    <property type="entry name" value="MAPEG"/>
</dbReference>
<keyword evidence="7" id="KW-0443">Lipid metabolism</keyword>
<dbReference type="GO" id="GO:0005783">
    <property type="term" value="C:endoplasmic reticulum"/>
    <property type="evidence" value="ECO:0007669"/>
    <property type="project" value="TreeGrafter"/>
</dbReference>
<gene>
    <name evidence="22" type="ORF">M569_01049</name>
</gene>
<comment type="pathway">
    <text evidence="14">Lipid metabolism; arachidonate metabolism.</text>
</comment>
<evidence type="ECO:0000313" key="23">
    <source>
        <dbReference type="Proteomes" id="UP000015453"/>
    </source>
</evidence>
<dbReference type="InterPro" id="IPR023352">
    <property type="entry name" value="MAPEG-like_dom_sf"/>
</dbReference>
<evidence type="ECO:0000256" key="12">
    <source>
        <dbReference type="ARBA" id="ARBA00023288"/>
    </source>
</evidence>
<evidence type="ECO:0000256" key="3">
    <source>
        <dbReference type="ARBA" id="ARBA00022692"/>
    </source>
</evidence>
<dbReference type="GO" id="GO:0004464">
    <property type="term" value="F:leukotriene-C4 synthase activity"/>
    <property type="evidence" value="ECO:0007669"/>
    <property type="project" value="UniProtKB-EC"/>
</dbReference>
<dbReference type="GO" id="GO:0005635">
    <property type="term" value="C:nuclear envelope"/>
    <property type="evidence" value="ECO:0007669"/>
    <property type="project" value="TreeGrafter"/>
</dbReference>
<keyword evidence="10" id="KW-0564">Palmitate</keyword>
<keyword evidence="11" id="KW-0456">Lyase</keyword>
<accession>S8D8C0</accession>
<dbReference type="GO" id="GO:0004602">
    <property type="term" value="F:glutathione peroxidase activity"/>
    <property type="evidence" value="ECO:0007669"/>
    <property type="project" value="TreeGrafter"/>
</dbReference>
<dbReference type="EC" id="4.4.1.20" evidence="15"/>
<comment type="subcellular location">
    <subcellularLocation>
        <location evidence="1">Mitochondrion outer membrane</location>
        <topology evidence="1">Multi-pass membrane protein</topology>
    </subcellularLocation>
</comment>
<evidence type="ECO:0000256" key="19">
    <source>
        <dbReference type="ARBA" id="ARBA00075145"/>
    </source>
</evidence>
<organism evidence="22 23">
    <name type="scientific">Genlisea aurea</name>
    <dbReference type="NCBI Taxonomy" id="192259"/>
    <lineage>
        <taxon>Eukaryota</taxon>
        <taxon>Viridiplantae</taxon>
        <taxon>Streptophyta</taxon>
        <taxon>Embryophyta</taxon>
        <taxon>Tracheophyta</taxon>
        <taxon>Spermatophyta</taxon>
        <taxon>Magnoliopsida</taxon>
        <taxon>eudicotyledons</taxon>
        <taxon>Gunneridae</taxon>
        <taxon>Pentapetalae</taxon>
        <taxon>asterids</taxon>
        <taxon>lamiids</taxon>
        <taxon>Lamiales</taxon>
        <taxon>Lentibulariaceae</taxon>
        <taxon>Genlisea</taxon>
    </lineage>
</organism>
<evidence type="ECO:0000256" key="20">
    <source>
        <dbReference type="ARBA" id="ARBA00076908"/>
    </source>
</evidence>